<proteinExistence type="predicted"/>
<sequence>MKKFSSFLLLLISLSLSCKKEDTNWVDLLNYRDFSNWNVFVLIPEQKGSEESEMRNPPEWLLPKVYLSEDPESSTFNYQMHDGKKVLHISGELLGFITTKKEYGDYHLKYKFKFGKKWQWLGDRPRDGGIFYHVKNSNTEKEKSPHEFNIHDGDIGSYWSFGGYGNIPCKITTKLPGSITDIIPIISPVVPSLKDSMFIFDKDGTTKTFGESIPDMQICVANPIADNPCGEWNELDLVCIGDTIIHAVNGVVVNVLYHSRYRTENNELIPLTKGAIKIQSEGGEQFVEYIKIKEITEVPKEFRSKIQKHEIQEKSFVSSSTEEFDKNNSPKTKWVDPEIGTAPGLSHHIFPSKALNTDVGYVIWTPENYEKSTRHYPVIYFLHGVGGTEAADAGEFSRWLSKAIKEHIFPPAICVFPNGGESYYRGAVENMIVNELIPLVDKNYRTSPKADSRLLAGFSMGGEGAVYLSIKYPDLFCAAGSLGGELKLDAPHLQLAIENAIPTWKKSNFGFYLVNGDKDGPEAFSDFSEILTSEKIDQRIVILPDTEHNLQHYYERSVIEMLAFLSSHLK</sequence>
<dbReference type="Pfam" id="PF00756">
    <property type="entry name" value="Esterase"/>
    <property type="match status" value="1"/>
</dbReference>
<keyword evidence="4" id="KW-1185">Reference proteome</keyword>
<evidence type="ECO:0000259" key="2">
    <source>
        <dbReference type="Pfam" id="PF06439"/>
    </source>
</evidence>
<feature type="domain" description="3-keto-alpha-glucoside-1,2-lyase/3-keto-2-hydroxy-glucal hydratase" evidence="2">
    <location>
        <begin position="25"/>
        <end position="292"/>
    </location>
</feature>
<dbReference type="GO" id="GO:0016747">
    <property type="term" value="F:acyltransferase activity, transferring groups other than amino-acyl groups"/>
    <property type="evidence" value="ECO:0007669"/>
    <property type="project" value="TreeGrafter"/>
</dbReference>
<dbReference type="GO" id="GO:0016787">
    <property type="term" value="F:hydrolase activity"/>
    <property type="evidence" value="ECO:0007669"/>
    <property type="project" value="InterPro"/>
</dbReference>
<dbReference type="PANTHER" id="PTHR48098">
    <property type="entry name" value="ENTEROCHELIN ESTERASE-RELATED"/>
    <property type="match status" value="1"/>
</dbReference>
<evidence type="ECO:0000313" key="4">
    <source>
        <dbReference type="Proteomes" id="UP000184164"/>
    </source>
</evidence>
<dbReference type="PROSITE" id="PS51257">
    <property type="entry name" value="PROKAR_LIPOPROTEIN"/>
    <property type="match status" value="1"/>
</dbReference>
<dbReference type="STRING" id="1484053.SAMN05444274_103530"/>
<feature type="region of interest" description="Disordered" evidence="1">
    <location>
        <begin position="317"/>
        <end position="336"/>
    </location>
</feature>
<gene>
    <name evidence="3" type="ORF">SAMN05444274_103530</name>
</gene>
<feature type="compositionally biased region" description="Basic and acidic residues" evidence="1">
    <location>
        <begin position="323"/>
        <end position="336"/>
    </location>
</feature>
<dbReference type="OrthoDB" id="259356at2"/>
<dbReference type="RefSeq" id="WP_073000791.1">
    <property type="nucleotide sequence ID" value="NZ_FQUM01000003.1"/>
</dbReference>
<dbReference type="PANTHER" id="PTHR48098:SF1">
    <property type="entry name" value="DIACYLGLYCEROL ACYLTRANSFERASE_MYCOLYLTRANSFERASE AG85A"/>
    <property type="match status" value="1"/>
</dbReference>
<dbReference type="InterPro" id="IPR050583">
    <property type="entry name" value="Mycobacterial_A85_antigen"/>
</dbReference>
<dbReference type="Gene3D" id="3.40.50.1820">
    <property type="entry name" value="alpha/beta hydrolase"/>
    <property type="match status" value="1"/>
</dbReference>
<dbReference type="Pfam" id="PF06439">
    <property type="entry name" value="3keto-disac_hyd"/>
    <property type="match status" value="1"/>
</dbReference>
<evidence type="ECO:0000313" key="3">
    <source>
        <dbReference type="EMBL" id="SHF11293.1"/>
    </source>
</evidence>
<reference evidence="3 4" key="1">
    <citation type="submission" date="2016-11" db="EMBL/GenBank/DDBJ databases">
        <authorList>
            <person name="Jaros S."/>
            <person name="Januszkiewicz K."/>
            <person name="Wedrychowicz H."/>
        </authorList>
    </citation>
    <scope>NUCLEOTIDE SEQUENCE [LARGE SCALE GENOMIC DNA]</scope>
    <source>
        <strain evidence="3 4">DSM 26910</strain>
    </source>
</reference>
<protein>
    <recommendedName>
        <fullName evidence="2">3-keto-alpha-glucoside-1,2-lyase/3-keto-2-hydroxy-glucal hydratase domain-containing protein</fullName>
    </recommendedName>
</protein>
<dbReference type="AlphaFoldDB" id="A0A1M4YZN7"/>
<dbReference type="SUPFAM" id="SSF53474">
    <property type="entry name" value="alpha/beta-Hydrolases"/>
    <property type="match status" value="1"/>
</dbReference>
<dbReference type="EMBL" id="FQUM01000003">
    <property type="protein sequence ID" value="SHF11293.1"/>
    <property type="molecule type" value="Genomic_DNA"/>
</dbReference>
<dbReference type="InterPro" id="IPR010496">
    <property type="entry name" value="AL/BT2_dom"/>
</dbReference>
<evidence type="ECO:0000256" key="1">
    <source>
        <dbReference type="SAM" id="MobiDB-lite"/>
    </source>
</evidence>
<dbReference type="InterPro" id="IPR029058">
    <property type="entry name" value="AB_hydrolase_fold"/>
</dbReference>
<name>A0A1M4YZN7_9BACT</name>
<accession>A0A1M4YZN7</accession>
<dbReference type="InterPro" id="IPR000801">
    <property type="entry name" value="Esterase-like"/>
</dbReference>
<dbReference type="Gene3D" id="2.60.120.560">
    <property type="entry name" value="Exo-inulinase, domain 1"/>
    <property type="match status" value="1"/>
</dbReference>
<organism evidence="3 4">
    <name type="scientific">Mariniphaga anaerophila</name>
    <dbReference type="NCBI Taxonomy" id="1484053"/>
    <lineage>
        <taxon>Bacteria</taxon>
        <taxon>Pseudomonadati</taxon>
        <taxon>Bacteroidota</taxon>
        <taxon>Bacteroidia</taxon>
        <taxon>Marinilabiliales</taxon>
        <taxon>Prolixibacteraceae</taxon>
        <taxon>Mariniphaga</taxon>
    </lineage>
</organism>
<dbReference type="Proteomes" id="UP000184164">
    <property type="component" value="Unassembled WGS sequence"/>
</dbReference>